<dbReference type="InterPro" id="IPR001806">
    <property type="entry name" value="Small_GTPase"/>
</dbReference>
<dbReference type="PRINTS" id="PR00449">
    <property type="entry name" value="RASTRNSFRMNG"/>
</dbReference>
<dbReference type="SMART" id="SM00173">
    <property type="entry name" value="RAS"/>
    <property type="match status" value="1"/>
</dbReference>
<dbReference type="InterPro" id="IPR027417">
    <property type="entry name" value="P-loop_NTPase"/>
</dbReference>
<dbReference type="SUPFAM" id="SSF52540">
    <property type="entry name" value="P-loop containing nucleoside triphosphate hydrolases"/>
    <property type="match status" value="1"/>
</dbReference>
<proteinExistence type="predicted"/>
<dbReference type="Gene3D" id="3.40.50.300">
    <property type="entry name" value="P-loop containing nucleotide triphosphate hydrolases"/>
    <property type="match status" value="1"/>
</dbReference>
<protein>
    <recommendedName>
        <fullName evidence="3">GTP-binding protein</fullName>
    </recommendedName>
</protein>
<gene>
    <name evidence="2" type="ORF">S01H4_52080</name>
</gene>
<dbReference type="GO" id="GO:0003924">
    <property type="term" value="F:GTPase activity"/>
    <property type="evidence" value="ECO:0007669"/>
    <property type="project" value="InterPro"/>
</dbReference>
<accession>X1EMY6</accession>
<dbReference type="PROSITE" id="PS51420">
    <property type="entry name" value="RHO"/>
    <property type="match status" value="1"/>
</dbReference>
<dbReference type="GO" id="GO:0005525">
    <property type="term" value="F:GTP binding"/>
    <property type="evidence" value="ECO:0007669"/>
    <property type="project" value="InterPro"/>
</dbReference>
<reference evidence="2" key="1">
    <citation type="journal article" date="2014" name="Front. Microbiol.">
        <title>High frequency of phylogenetically diverse reductive dehalogenase-homologous genes in deep subseafloor sedimentary metagenomes.</title>
        <authorList>
            <person name="Kawai M."/>
            <person name="Futagami T."/>
            <person name="Toyoda A."/>
            <person name="Takaki Y."/>
            <person name="Nishi S."/>
            <person name="Hori S."/>
            <person name="Arai W."/>
            <person name="Tsubouchi T."/>
            <person name="Morono Y."/>
            <person name="Uchiyama I."/>
            <person name="Ito T."/>
            <person name="Fujiyama A."/>
            <person name="Inagaki F."/>
            <person name="Takami H."/>
        </authorList>
    </citation>
    <scope>NUCLEOTIDE SEQUENCE</scope>
    <source>
        <strain evidence="2">Expedition CK06-06</strain>
    </source>
</reference>
<keyword evidence="1" id="KW-0547">Nucleotide-binding</keyword>
<name>X1EMY6_9ZZZZ</name>
<dbReference type="SMART" id="SM00174">
    <property type="entry name" value="RHO"/>
    <property type="match status" value="1"/>
</dbReference>
<dbReference type="FunFam" id="3.40.50.300:FF:001447">
    <property type="entry name" value="Ras-related protein Rab-1B"/>
    <property type="match status" value="1"/>
</dbReference>
<dbReference type="InterPro" id="IPR005225">
    <property type="entry name" value="Small_GTP-bd"/>
</dbReference>
<dbReference type="NCBIfam" id="TIGR00231">
    <property type="entry name" value="small_GTP"/>
    <property type="match status" value="1"/>
</dbReference>
<sequence length="165" mass="18721">TGDGRVGKTSLISKYTLGAFDTDYVETLGAQFSKYDKEIDGDSIRLLLWDIAGQDSFDFLRPSFYRESDAAIIAYSLEENELGIRSFHNIPNWYREVNQFCGDIPVVIFANKVDLISEDKVDHAKIQKIVNENGFLNYYVTSAKTGQGVHKAFNTIIDKLYTRSK</sequence>
<dbReference type="PROSITE" id="PS51419">
    <property type="entry name" value="RAB"/>
    <property type="match status" value="1"/>
</dbReference>
<dbReference type="CDD" id="cd00154">
    <property type="entry name" value="Rab"/>
    <property type="match status" value="1"/>
</dbReference>
<comment type="caution">
    <text evidence="2">The sequence shown here is derived from an EMBL/GenBank/DDBJ whole genome shotgun (WGS) entry which is preliminary data.</text>
</comment>
<evidence type="ECO:0000313" key="2">
    <source>
        <dbReference type="EMBL" id="GAH09988.1"/>
    </source>
</evidence>
<dbReference type="SMART" id="SM00175">
    <property type="entry name" value="RAB"/>
    <property type="match status" value="1"/>
</dbReference>
<dbReference type="Pfam" id="PF00071">
    <property type="entry name" value="Ras"/>
    <property type="match status" value="1"/>
</dbReference>
<dbReference type="SMART" id="SM00176">
    <property type="entry name" value="RAN"/>
    <property type="match status" value="1"/>
</dbReference>
<feature type="non-terminal residue" evidence="2">
    <location>
        <position position="1"/>
    </location>
</feature>
<evidence type="ECO:0000256" key="1">
    <source>
        <dbReference type="ARBA" id="ARBA00022741"/>
    </source>
</evidence>
<dbReference type="AlphaFoldDB" id="X1EMY6"/>
<dbReference type="EMBL" id="BART01029717">
    <property type="protein sequence ID" value="GAH09988.1"/>
    <property type="molecule type" value="Genomic_DNA"/>
</dbReference>
<evidence type="ECO:0008006" key="3">
    <source>
        <dbReference type="Google" id="ProtNLM"/>
    </source>
</evidence>
<dbReference type="PANTHER" id="PTHR47978">
    <property type="match status" value="1"/>
</dbReference>
<organism evidence="2">
    <name type="scientific">marine sediment metagenome</name>
    <dbReference type="NCBI Taxonomy" id="412755"/>
    <lineage>
        <taxon>unclassified sequences</taxon>
        <taxon>metagenomes</taxon>
        <taxon>ecological metagenomes</taxon>
    </lineage>
</organism>